<gene>
    <name evidence="1" type="ORF">TQ32_04550</name>
</gene>
<dbReference type="Gene3D" id="2.30.30.110">
    <property type="match status" value="1"/>
</dbReference>
<dbReference type="GO" id="GO:0003677">
    <property type="term" value="F:DNA binding"/>
    <property type="evidence" value="ECO:0007669"/>
    <property type="project" value="InterPro"/>
</dbReference>
<dbReference type="Proteomes" id="UP000070587">
    <property type="component" value="Chromosome"/>
</dbReference>
<protein>
    <submittedName>
        <fullName evidence="1">Uncharacterized protein</fullName>
    </submittedName>
</protein>
<dbReference type="InterPro" id="IPR003477">
    <property type="entry name" value="PemK-like"/>
</dbReference>
<name>A0A127B8Y7_9EURY</name>
<accession>A0A127B8Y7</accession>
<dbReference type="GeneID" id="95971516"/>
<reference evidence="1 2" key="2">
    <citation type="journal article" date="2016" name="Int. J. Syst. Evol. Microbiol.">
        <title>Pyrococcus kukulkanii sp. nov., a hyperthermophilic, piezophilic archaeon isolated from a deep-sea hydrothermal vent.</title>
        <authorList>
            <person name="Callac N."/>
            <person name="Oger P."/>
            <person name="Lesongeur F."/>
            <person name="Rattray J.E."/>
            <person name="Vannier P."/>
            <person name="Michoud G."/>
            <person name="Beauverger M."/>
            <person name="Gayet N."/>
            <person name="Rouxel O."/>
            <person name="Jebbar M."/>
            <person name="Godfroy A."/>
        </authorList>
    </citation>
    <scope>NUCLEOTIDE SEQUENCE [LARGE SCALE GENOMIC DNA]</scope>
    <source>
        <strain evidence="1 2">NCB100</strain>
    </source>
</reference>
<dbReference type="InterPro" id="IPR011067">
    <property type="entry name" value="Plasmid_toxin/cell-grow_inhib"/>
</dbReference>
<organism evidence="1 2">
    <name type="scientific">Pyrococcus kukulkanii</name>
    <dbReference type="NCBI Taxonomy" id="1609559"/>
    <lineage>
        <taxon>Archaea</taxon>
        <taxon>Methanobacteriati</taxon>
        <taxon>Methanobacteriota</taxon>
        <taxon>Thermococci</taxon>
        <taxon>Thermococcales</taxon>
        <taxon>Thermococcaceae</taxon>
        <taxon>Pyrococcus</taxon>
    </lineage>
</organism>
<dbReference type="Pfam" id="PF02452">
    <property type="entry name" value="PemK_toxin"/>
    <property type="match status" value="1"/>
</dbReference>
<dbReference type="KEGG" id="pyc:TQ32_04550"/>
<dbReference type="RefSeq" id="WP_068321580.1">
    <property type="nucleotide sequence ID" value="NZ_CP010835.1"/>
</dbReference>
<dbReference type="EMBL" id="CP010835">
    <property type="protein sequence ID" value="AMM53830.1"/>
    <property type="molecule type" value="Genomic_DNA"/>
</dbReference>
<evidence type="ECO:0000313" key="2">
    <source>
        <dbReference type="Proteomes" id="UP000070587"/>
    </source>
</evidence>
<dbReference type="PATRIC" id="fig|1609559.3.peg.948"/>
<dbReference type="AlphaFoldDB" id="A0A127B8Y7"/>
<proteinExistence type="predicted"/>
<evidence type="ECO:0000313" key="1">
    <source>
        <dbReference type="EMBL" id="AMM53830.1"/>
    </source>
</evidence>
<dbReference type="SUPFAM" id="SSF50118">
    <property type="entry name" value="Cell growth inhibitor/plasmid maintenance toxic component"/>
    <property type="match status" value="1"/>
</dbReference>
<reference evidence="2" key="1">
    <citation type="submission" date="2015-02" db="EMBL/GenBank/DDBJ databases">
        <title>Pyrococcus kukulkanii sp. nov., a novel hyperthermophilic archaeon isolated from a deep-sea hydrothermal vent at the Guaymas Basin.</title>
        <authorList>
            <person name="Oger P.M."/>
            <person name="Callac N."/>
            <person name="Jebbar M."/>
            <person name="Godfroy A."/>
        </authorList>
    </citation>
    <scope>NUCLEOTIDE SEQUENCE [LARGE SCALE GENOMIC DNA]</scope>
    <source>
        <strain evidence="2">NCB100</strain>
    </source>
</reference>
<sequence>MNRMNQGEIWIARVPYSDVSDKISSIGKTLSSNSRKEYVLILGDVRPVLVLSADKYHRANSNEFIIACPLTSRLKKPLKFQINSNQLNLMI</sequence>